<dbReference type="OrthoDB" id="6174033at2"/>
<dbReference type="Proteomes" id="UP000218899">
    <property type="component" value="Chromosome"/>
</dbReference>
<evidence type="ECO:0000313" key="8">
    <source>
        <dbReference type="Proteomes" id="UP000218899"/>
    </source>
</evidence>
<evidence type="ECO:0000256" key="5">
    <source>
        <dbReference type="SAM" id="MobiDB-lite"/>
    </source>
</evidence>
<evidence type="ECO:0000256" key="4">
    <source>
        <dbReference type="ARBA" id="ARBA00022764"/>
    </source>
</evidence>
<evidence type="ECO:0000256" key="1">
    <source>
        <dbReference type="ARBA" id="ARBA00004418"/>
    </source>
</evidence>
<evidence type="ECO:0000256" key="3">
    <source>
        <dbReference type="ARBA" id="ARBA00022729"/>
    </source>
</evidence>
<feature type="chain" id="PRO_5008752433" description="Zinc resistance-associated protein" evidence="6">
    <location>
        <begin position="23"/>
        <end position="207"/>
    </location>
</feature>
<evidence type="ECO:0000313" key="7">
    <source>
        <dbReference type="EMBL" id="BAU49828.1"/>
    </source>
</evidence>
<feature type="region of interest" description="Disordered" evidence="5">
    <location>
        <begin position="188"/>
        <end position="207"/>
    </location>
</feature>
<accession>A0A1C7AF26</accession>
<dbReference type="EMBL" id="AP014936">
    <property type="protein sequence ID" value="BAU49828.1"/>
    <property type="molecule type" value="Genomic_DNA"/>
</dbReference>
<dbReference type="Pfam" id="PF07813">
    <property type="entry name" value="LTXXQ"/>
    <property type="match status" value="1"/>
</dbReference>
<comment type="subcellular location">
    <subcellularLocation>
        <location evidence="1">Periplasm</location>
    </subcellularLocation>
</comment>
<dbReference type="KEGG" id="sva:SVA_3280"/>
<dbReference type="InterPro" id="IPR052211">
    <property type="entry name" value="Cpx_auxiliary_protein"/>
</dbReference>
<dbReference type="GO" id="GO:0042597">
    <property type="term" value="C:periplasmic space"/>
    <property type="evidence" value="ECO:0007669"/>
    <property type="project" value="UniProtKB-SubCell"/>
</dbReference>
<keyword evidence="4" id="KW-0574">Periplasm</keyword>
<protein>
    <recommendedName>
        <fullName evidence="9">Zinc resistance-associated protein</fullName>
    </recommendedName>
</protein>
<dbReference type="AlphaFoldDB" id="A0A1C7AF26"/>
<organism evidence="7 8">
    <name type="scientific">Sulfurifustis variabilis</name>
    <dbReference type="NCBI Taxonomy" id="1675686"/>
    <lineage>
        <taxon>Bacteria</taxon>
        <taxon>Pseudomonadati</taxon>
        <taxon>Pseudomonadota</taxon>
        <taxon>Gammaproteobacteria</taxon>
        <taxon>Acidiferrobacterales</taxon>
        <taxon>Acidiferrobacteraceae</taxon>
        <taxon>Sulfurifustis</taxon>
    </lineage>
</organism>
<gene>
    <name evidence="7" type="ORF">SVA_3280</name>
</gene>
<dbReference type="RefSeq" id="WP_096462184.1">
    <property type="nucleotide sequence ID" value="NZ_AP014936.1"/>
</dbReference>
<comment type="similarity">
    <text evidence="2">Belongs to the CpxP/Spy family.</text>
</comment>
<evidence type="ECO:0008006" key="9">
    <source>
        <dbReference type="Google" id="ProtNLM"/>
    </source>
</evidence>
<evidence type="ECO:0000256" key="2">
    <source>
        <dbReference type="ARBA" id="ARBA00008441"/>
    </source>
</evidence>
<sequence>MNRKKLSALVLGAIAVPFVATTAPVWSQWGGMMDGQTMQQMMGPSGYGYGPGWGGGPGMMRGGMMGGWGGGMMGPGMMGPGTMDQEWAMGGTAPFEALDLSDEQRGQIARIRDAERRKHWNVAGQIMDQQSRLRGLYEADQPDPKQVGQVYADISQLRRQMVETHVAADNEIQQLLTQEQREQLKQWRRGPGYGPQGGYGPGGMMGR</sequence>
<feature type="compositionally biased region" description="Gly residues" evidence="5">
    <location>
        <begin position="191"/>
        <end position="207"/>
    </location>
</feature>
<feature type="signal peptide" evidence="6">
    <location>
        <begin position="1"/>
        <end position="22"/>
    </location>
</feature>
<evidence type="ECO:0000256" key="6">
    <source>
        <dbReference type="SAM" id="SignalP"/>
    </source>
</evidence>
<keyword evidence="8" id="KW-1185">Reference proteome</keyword>
<name>A0A1C7AF26_9GAMM</name>
<dbReference type="InterPro" id="IPR012899">
    <property type="entry name" value="LTXXQ"/>
</dbReference>
<keyword evidence="3 6" id="KW-0732">Signal</keyword>
<reference evidence="7 8" key="1">
    <citation type="submission" date="2015-08" db="EMBL/GenBank/DDBJ databases">
        <title>Complete genome sequence of Sulfurifustis variabilis.</title>
        <authorList>
            <person name="Miura A."/>
            <person name="Kojima H."/>
            <person name="Fukui M."/>
        </authorList>
    </citation>
    <scope>NUCLEOTIDE SEQUENCE [LARGE SCALE GENOMIC DNA]</scope>
    <source>
        <strain evidence="8">skN76</strain>
    </source>
</reference>
<dbReference type="PANTHER" id="PTHR38102:SF1">
    <property type="entry name" value="PERIPLASMIC CHAPERONE SPY"/>
    <property type="match status" value="1"/>
</dbReference>
<proteinExistence type="inferred from homology"/>
<dbReference type="Gene3D" id="1.20.120.1490">
    <property type="match status" value="1"/>
</dbReference>
<dbReference type="PANTHER" id="PTHR38102">
    <property type="entry name" value="PERIPLASMIC CHAPERONE SPY"/>
    <property type="match status" value="1"/>
</dbReference>